<gene>
    <name evidence="2" type="ORF">EB796_014054</name>
</gene>
<feature type="transmembrane region" description="Helical" evidence="1">
    <location>
        <begin position="6"/>
        <end position="24"/>
    </location>
</feature>
<organism evidence="2 3">
    <name type="scientific">Bugula neritina</name>
    <name type="common">Brown bryozoan</name>
    <name type="synonym">Sertularia neritina</name>
    <dbReference type="NCBI Taxonomy" id="10212"/>
    <lineage>
        <taxon>Eukaryota</taxon>
        <taxon>Metazoa</taxon>
        <taxon>Spiralia</taxon>
        <taxon>Lophotrochozoa</taxon>
        <taxon>Bryozoa</taxon>
        <taxon>Gymnolaemata</taxon>
        <taxon>Cheilostomatida</taxon>
        <taxon>Flustrina</taxon>
        <taxon>Buguloidea</taxon>
        <taxon>Bugulidae</taxon>
        <taxon>Bugula</taxon>
    </lineage>
</organism>
<keyword evidence="1" id="KW-0472">Membrane</keyword>
<evidence type="ECO:0000256" key="1">
    <source>
        <dbReference type="SAM" id="Phobius"/>
    </source>
</evidence>
<accession>A0A7J7JNQ9</accession>
<evidence type="ECO:0000313" key="2">
    <source>
        <dbReference type="EMBL" id="KAF6027637.1"/>
    </source>
</evidence>
<reference evidence="2" key="1">
    <citation type="submission" date="2020-06" db="EMBL/GenBank/DDBJ databases">
        <title>Draft genome of Bugula neritina, a colonial animal packing powerful symbionts and potential medicines.</title>
        <authorList>
            <person name="Rayko M."/>
        </authorList>
    </citation>
    <scope>NUCLEOTIDE SEQUENCE [LARGE SCALE GENOMIC DNA]</scope>
    <source>
        <strain evidence="2">Kwan_BN1</strain>
    </source>
</reference>
<protein>
    <submittedName>
        <fullName evidence="2">Uncharacterized protein</fullName>
    </submittedName>
</protein>
<dbReference type="EMBL" id="VXIV02002057">
    <property type="protein sequence ID" value="KAF6027637.1"/>
    <property type="molecule type" value="Genomic_DNA"/>
</dbReference>
<keyword evidence="1" id="KW-1133">Transmembrane helix</keyword>
<evidence type="ECO:0000313" key="3">
    <source>
        <dbReference type="Proteomes" id="UP000593567"/>
    </source>
</evidence>
<comment type="caution">
    <text evidence="2">The sequence shown here is derived from an EMBL/GenBank/DDBJ whole genome shotgun (WGS) entry which is preliminary data.</text>
</comment>
<proteinExistence type="predicted"/>
<dbReference type="Proteomes" id="UP000593567">
    <property type="component" value="Unassembled WGS sequence"/>
</dbReference>
<sequence length="84" mass="8964">MLLRLTAWALNWLVFTAFVVVTILTPTSSLFGGRAVVVLCIISGGEPVEYESQTPLPVSDTEALKGTVDANDKVTLSIVSVNEV</sequence>
<name>A0A7J7JNQ9_BUGNE</name>
<keyword evidence="3" id="KW-1185">Reference proteome</keyword>
<dbReference type="AlphaFoldDB" id="A0A7J7JNQ9"/>
<keyword evidence="1" id="KW-0812">Transmembrane</keyword>